<evidence type="ECO:0000313" key="7">
    <source>
        <dbReference type="EMBL" id="CEP21622.1"/>
    </source>
</evidence>
<evidence type="ECO:0000256" key="5">
    <source>
        <dbReference type="ARBA" id="ARBA00049172"/>
    </source>
</evidence>
<dbReference type="UniPathway" id="UPA00028">
    <property type="reaction ID" value="UER00003"/>
</dbReference>
<dbReference type="CDD" id="cd06557">
    <property type="entry name" value="KPHMT-like"/>
    <property type="match status" value="1"/>
</dbReference>
<evidence type="ECO:0000313" key="8">
    <source>
        <dbReference type="Proteomes" id="UP000038830"/>
    </source>
</evidence>
<dbReference type="EMBL" id="CDQK01000002">
    <property type="protein sequence ID" value="CEP21622.1"/>
    <property type="molecule type" value="Genomic_DNA"/>
</dbReference>
<dbReference type="EC" id="2.1.2.11" evidence="3 6"/>
<evidence type="ECO:0000256" key="4">
    <source>
        <dbReference type="ARBA" id="ARBA00022679"/>
    </source>
</evidence>
<dbReference type="SUPFAM" id="SSF51621">
    <property type="entry name" value="Phosphoenolpyruvate/pyruvate domain"/>
    <property type="match status" value="1"/>
</dbReference>
<sequence length="315" mass="34517">MFRLRLVQRRCFHSSRAVFSAQSNVQRNTLSDIAKLYDSKEKITVITAYDYLTGQMADEANADMILVGDSLAMVALGYSDTNEIPFDEFLYHCRAVSRGVEKSFIVADMPFGSYESSTSKAIDSAVQLISKGRANAVKLEGGVEIAPTIKQLTQLGIPVMAHVGLTPQRSNALGGFKVQGRTLQSAEKVVEDALKVQEAGAFSMVLEAIPHKLAKIITEQLEIPTIGIGAGPDTSGQVLVQTDLLGLGNGHRPKFVKTFIEGHSLLVEAMSSYVSEVKSGRFPEYGTHTYKIKDEILEELMKSQELRDNIQLICK</sequence>
<dbReference type="NCBIfam" id="TIGR00222">
    <property type="entry name" value="panB"/>
    <property type="match status" value="1"/>
</dbReference>
<dbReference type="NCBIfam" id="NF001452">
    <property type="entry name" value="PRK00311.1"/>
    <property type="match status" value="1"/>
</dbReference>
<comment type="pathway">
    <text evidence="1 6">Cofactor biosynthesis; (R)-pantothenate biosynthesis; (R)-pantoate from 3-methyl-2-oxobutanoate: step 1/2.</text>
</comment>
<evidence type="ECO:0000256" key="6">
    <source>
        <dbReference type="RuleBase" id="RU362100"/>
    </source>
</evidence>
<accession>A0A0H5C236</accession>
<name>A0A0H5C236_CYBJN</name>
<evidence type="ECO:0000256" key="2">
    <source>
        <dbReference type="ARBA" id="ARBA00008676"/>
    </source>
</evidence>
<organism evidence="7 8">
    <name type="scientific">Cyberlindnera jadinii (strain ATCC 18201 / CBS 1600 / BCRC 20928 / JCM 3617 / NBRC 0987 / NRRL Y-1542)</name>
    <name type="common">Torula yeast</name>
    <name type="synonym">Candida utilis</name>
    <dbReference type="NCBI Taxonomy" id="983966"/>
    <lineage>
        <taxon>Eukaryota</taxon>
        <taxon>Fungi</taxon>
        <taxon>Dikarya</taxon>
        <taxon>Ascomycota</taxon>
        <taxon>Saccharomycotina</taxon>
        <taxon>Saccharomycetes</taxon>
        <taxon>Phaffomycetales</taxon>
        <taxon>Phaffomycetaceae</taxon>
        <taxon>Cyberlindnera</taxon>
    </lineage>
</organism>
<comment type="similarity">
    <text evidence="2 6">Belongs to the PanB family.</text>
</comment>
<keyword evidence="4 6" id="KW-0808">Transferase</keyword>
<dbReference type="FunFam" id="3.20.20.60:FF:000003">
    <property type="entry name" value="3-methyl-2-oxobutanoate hydroxymethyltransferase"/>
    <property type="match status" value="1"/>
</dbReference>
<dbReference type="HAMAP" id="MF_00156">
    <property type="entry name" value="PanB"/>
    <property type="match status" value="1"/>
</dbReference>
<dbReference type="AlphaFoldDB" id="A0A0H5C236"/>
<dbReference type="Gene3D" id="3.20.20.60">
    <property type="entry name" value="Phosphoenolpyruvate-binding domains"/>
    <property type="match status" value="1"/>
</dbReference>
<dbReference type="GO" id="GO:0003864">
    <property type="term" value="F:3-methyl-2-oxobutanoate hydroxymethyltransferase activity"/>
    <property type="evidence" value="ECO:0007669"/>
    <property type="project" value="UniProtKB-EC"/>
</dbReference>
<proteinExistence type="inferred from homology"/>
<protein>
    <recommendedName>
        <fullName evidence="3 6">3-methyl-2-oxobutanoate hydroxymethyltransferase</fullName>
        <ecNumber evidence="3 6">2.1.2.11</ecNumber>
    </recommendedName>
</protein>
<reference evidence="8" key="1">
    <citation type="journal article" date="2015" name="J. Biotechnol.">
        <title>The structure of the Cyberlindnera jadinii genome and its relation to Candida utilis analyzed by the occurrence of single nucleotide polymorphisms.</title>
        <authorList>
            <person name="Rupp O."/>
            <person name="Brinkrolf K."/>
            <person name="Buerth C."/>
            <person name="Kunigo M."/>
            <person name="Schneider J."/>
            <person name="Jaenicke S."/>
            <person name="Goesmann A."/>
            <person name="Puehler A."/>
            <person name="Jaeger K.-E."/>
            <person name="Ernst J.F."/>
        </authorList>
    </citation>
    <scope>NUCLEOTIDE SEQUENCE [LARGE SCALE GENOMIC DNA]</scope>
    <source>
        <strain evidence="8">ATCC 18201 / CBS 1600 / BCRC 20928 / JCM 3617 / NBRC 0987 / NRRL Y-1542</strain>
    </source>
</reference>
<keyword evidence="6" id="KW-0566">Pantothenate biosynthesis</keyword>
<dbReference type="GO" id="GO:0005739">
    <property type="term" value="C:mitochondrion"/>
    <property type="evidence" value="ECO:0007669"/>
    <property type="project" value="TreeGrafter"/>
</dbReference>
<dbReference type="Pfam" id="PF02548">
    <property type="entry name" value="Pantoate_transf"/>
    <property type="match status" value="1"/>
</dbReference>
<dbReference type="Proteomes" id="UP000038830">
    <property type="component" value="Unassembled WGS sequence"/>
</dbReference>
<evidence type="ECO:0000256" key="1">
    <source>
        <dbReference type="ARBA" id="ARBA00005033"/>
    </source>
</evidence>
<dbReference type="InterPro" id="IPR003700">
    <property type="entry name" value="Pantoate_hydroxy_MeTrfase"/>
</dbReference>
<gene>
    <name evidence="7" type="ORF">BN1211_1755</name>
</gene>
<dbReference type="PANTHER" id="PTHR20881:SF0">
    <property type="entry name" value="3-METHYL-2-OXOBUTANOATE HYDROXYMETHYLTRANSFERASE"/>
    <property type="match status" value="1"/>
</dbReference>
<comment type="catalytic activity">
    <reaction evidence="5 6">
        <text>(6R)-5,10-methylene-5,6,7,8-tetrahydrofolate + 3-methyl-2-oxobutanoate + H2O = 2-dehydropantoate + (6S)-5,6,7,8-tetrahydrofolate</text>
        <dbReference type="Rhea" id="RHEA:11824"/>
        <dbReference type="ChEBI" id="CHEBI:11561"/>
        <dbReference type="ChEBI" id="CHEBI:11851"/>
        <dbReference type="ChEBI" id="CHEBI:15377"/>
        <dbReference type="ChEBI" id="CHEBI:15636"/>
        <dbReference type="ChEBI" id="CHEBI:57453"/>
        <dbReference type="EC" id="2.1.2.11"/>
    </reaction>
</comment>
<dbReference type="GO" id="GO:0015940">
    <property type="term" value="P:pantothenate biosynthetic process"/>
    <property type="evidence" value="ECO:0007669"/>
    <property type="project" value="UniProtKB-UniPathway"/>
</dbReference>
<comment type="function">
    <text evidence="6">Catalyzes the reversible reaction in which hydroxymethyl group from 5,10-methylenetetrahydrofolate is transferred onto alpha-ketoisovalerate to form ketopantoate.</text>
</comment>
<dbReference type="InterPro" id="IPR015813">
    <property type="entry name" value="Pyrv/PenolPyrv_kinase-like_dom"/>
</dbReference>
<evidence type="ECO:0000256" key="3">
    <source>
        <dbReference type="ARBA" id="ARBA00012618"/>
    </source>
</evidence>
<dbReference type="GO" id="GO:0000287">
    <property type="term" value="F:magnesium ion binding"/>
    <property type="evidence" value="ECO:0007669"/>
    <property type="project" value="TreeGrafter"/>
</dbReference>
<dbReference type="InterPro" id="IPR040442">
    <property type="entry name" value="Pyrv_kinase-like_dom_sf"/>
</dbReference>
<dbReference type="PANTHER" id="PTHR20881">
    <property type="entry name" value="3-METHYL-2-OXOBUTANOATE HYDROXYMETHYLTRANSFERASE"/>
    <property type="match status" value="1"/>
</dbReference>
<dbReference type="PIRSF" id="PIRSF000388">
    <property type="entry name" value="Pantoate_hydroxy_MeTrfase"/>
    <property type="match status" value="1"/>
</dbReference>